<keyword evidence="2" id="KW-1185">Reference proteome</keyword>
<accession>A0A1H0G9D4</accession>
<dbReference type="EMBL" id="FNIN01000017">
    <property type="protein sequence ID" value="SDO03434.1"/>
    <property type="molecule type" value="Genomic_DNA"/>
</dbReference>
<evidence type="ECO:0000313" key="2">
    <source>
        <dbReference type="Proteomes" id="UP000199602"/>
    </source>
</evidence>
<protein>
    <submittedName>
        <fullName evidence="1">Mu-like prophage protein gp16</fullName>
    </submittedName>
</protein>
<organism evidence="1 2">
    <name type="scientific">Desulfonauticus submarinus</name>
    <dbReference type="NCBI Taxonomy" id="206665"/>
    <lineage>
        <taxon>Bacteria</taxon>
        <taxon>Pseudomonadati</taxon>
        <taxon>Thermodesulfobacteriota</taxon>
        <taxon>Desulfovibrionia</taxon>
        <taxon>Desulfovibrionales</taxon>
        <taxon>Desulfonauticaceae</taxon>
        <taxon>Desulfonauticus</taxon>
    </lineage>
</organism>
<name>A0A1H0G9D4_9BACT</name>
<dbReference type="Proteomes" id="UP000199602">
    <property type="component" value="Unassembled WGS sequence"/>
</dbReference>
<dbReference type="InterPro" id="IPR009363">
    <property type="entry name" value="Phage_Mu_Gp16"/>
</dbReference>
<reference evidence="1 2" key="1">
    <citation type="submission" date="2016-10" db="EMBL/GenBank/DDBJ databases">
        <authorList>
            <person name="de Groot N.N."/>
        </authorList>
    </citation>
    <scope>NUCLEOTIDE SEQUENCE [LARGE SCALE GENOMIC DNA]</scope>
    <source>
        <strain evidence="1 2">DSM 15269</strain>
    </source>
</reference>
<proteinExistence type="predicted"/>
<dbReference type="Pfam" id="PF06252">
    <property type="entry name" value="GemA"/>
    <property type="match status" value="1"/>
</dbReference>
<dbReference type="RefSeq" id="WP_092066538.1">
    <property type="nucleotide sequence ID" value="NZ_FNIN01000017.1"/>
</dbReference>
<gene>
    <name evidence="1" type="ORF">SAMN04488516_11712</name>
</gene>
<sequence>MKKYNRKSLLAKIHIAKKQLGLSDDIYRGVLAERYGVRSAKELKNFELIDLCRHFEKLGFEPKPPKKRPSAVPARTALVKKIVAMSYSLNVPIPEYANGIAKRMFGIDDFSWCTPDQLHKIVAALTYHQKRKEVNHAV</sequence>
<dbReference type="OrthoDB" id="5460653at2"/>
<dbReference type="STRING" id="206665.SAMN04488516_11712"/>
<evidence type="ECO:0000313" key="1">
    <source>
        <dbReference type="EMBL" id="SDO03434.1"/>
    </source>
</evidence>
<dbReference type="AlphaFoldDB" id="A0A1H0G9D4"/>